<evidence type="ECO:0000256" key="1">
    <source>
        <dbReference type="ARBA" id="ARBA00004496"/>
    </source>
</evidence>
<dbReference type="Gene3D" id="1.10.443.10">
    <property type="entry name" value="Intergrase catalytic core"/>
    <property type="match status" value="1"/>
</dbReference>
<dbReference type="PANTHER" id="PTHR30349:SF77">
    <property type="entry name" value="TYROSINE RECOMBINASE XERC"/>
    <property type="match status" value="1"/>
</dbReference>
<sequence length="77" mass="8987">MLATYGRRLGWQKNFTPHVLRHTYATHLLDNGADIRLVQELLGHQSISTTQIYTHVSKERLARVYEACHPHGRKQHE</sequence>
<dbReference type="GO" id="GO:0006310">
    <property type="term" value="P:DNA recombination"/>
    <property type="evidence" value="ECO:0007669"/>
    <property type="project" value="UniProtKB-KW"/>
</dbReference>
<dbReference type="InterPro" id="IPR050090">
    <property type="entry name" value="Tyrosine_recombinase_XerCD"/>
</dbReference>
<dbReference type="EMBL" id="VSSQ01062441">
    <property type="protein sequence ID" value="MPN15621.1"/>
    <property type="molecule type" value="Genomic_DNA"/>
</dbReference>
<dbReference type="GO" id="GO:0005737">
    <property type="term" value="C:cytoplasm"/>
    <property type="evidence" value="ECO:0007669"/>
    <property type="project" value="UniProtKB-SubCell"/>
</dbReference>
<organism evidence="5">
    <name type="scientific">bioreactor metagenome</name>
    <dbReference type="NCBI Taxonomy" id="1076179"/>
    <lineage>
        <taxon>unclassified sequences</taxon>
        <taxon>metagenomes</taxon>
        <taxon>ecological metagenomes</taxon>
    </lineage>
</organism>
<dbReference type="GO" id="GO:0003677">
    <property type="term" value="F:DNA binding"/>
    <property type="evidence" value="ECO:0007669"/>
    <property type="project" value="InterPro"/>
</dbReference>
<evidence type="ECO:0000256" key="3">
    <source>
        <dbReference type="ARBA" id="ARBA00023172"/>
    </source>
</evidence>
<dbReference type="InterPro" id="IPR002104">
    <property type="entry name" value="Integrase_catalytic"/>
</dbReference>
<accession>A0A645FMK0</accession>
<dbReference type="InterPro" id="IPR011010">
    <property type="entry name" value="DNA_brk_join_enz"/>
</dbReference>
<reference evidence="5" key="1">
    <citation type="submission" date="2019-08" db="EMBL/GenBank/DDBJ databases">
        <authorList>
            <person name="Kucharzyk K."/>
            <person name="Murdoch R.W."/>
            <person name="Higgins S."/>
            <person name="Loffler F."/>
        </authorList>
    </citation>
    <scope>NUCLEOTIDE SEQUENCE</scope>
</reference>
<evidence type="ECO:0000313" key="5">
    <source>
        <dbReference type="EMBL" id="MPN15621.1"/>
    </source>
</evidence>
<dbReference type="Pfam" id="PF00589">
    <property type="entry name" value="Phage_integrase"/>
    <property type="match status" value="1"/>
</dbReference>
<dbReference type="InterPro" id="IPR013762">
    <property type="entry name" value="Integrase-like_cat_sf"/>
</dbReference>
<comment type="subcellular location">
    <subcellularLocation>
        <location evidence="1">Cytoplasm</location>
    </subcellularLocation>
</comment>
<gene>
    <name evidence="5" type="primary">xerD_103</name>
    <name evidence="5" type="ORF">SDC9_162955</name>
</gene>
<protein>
    <submittedName>
        <fullName evidence="5">Tyrosine recombinase XerD</fullName>
    </submittedName>
</protein>
<dbReference type="GO" id="GO:0015074">
    <property type="term" value="P:DNA integration"/>
    <property type="evidence" value="ECO:0007669"/>
    <property type="project" value="UniProtKB-KW"/>
</dbReference>
<dbReference type="PANTHER" id="PTHR30349">
    <property type="entry name" value="PHAGE INTEGRASE-RELATED"/>
    <property type="match status" value="1"/>
</dbReference>
<comment type="caution">
    <text evidence="5">The sequence shown here is derived from an EMBL/GenBank/DDBJ whole genome shotgun (WGS) entry which is preliminary data.</text>
</comment>
<dbReference type="AlphaFoldDB" id="A0A645FMK0"/>
<dbReference type="PROSITE" id="PS51898">
    <property type="entry name" value="TYR_RECOMBINASE"/>
    <property type="match status" value="1"/>
</dbReference>
<proteinExistence type="predicted"/>
<name>A0A645FMK0_9ZZZZ</name>
<keyword evidence="2" id="KW-0229">DNA integration</keyword>
<dbReference type="SUPFAM" id="SSF56349">
    <property type="entry name" value="DNA breaking-rejoining enzymes"/>
    <property type="match status" value="1"/>
</dbReference>
<evidence type="ECO:0000259" key="4">
    <source>
        <dbReference type="PROSITE" id="PS51898"/>
    </source>
</evidence>
<keyword evidence="3" id="KW-0233">DNA recombination</keyword>
<evidence type="ECO:0000256" key="2">
    <source>
        <dbReference type="ARBA" id="ARBA00022908"/>
    </source>
</evidence>
<feature type="domain" description="Tyr recombinase" evidence="4">
    <location>
        <begin position="1"/>
        <end position="66"/>
    </location>
</feature>